<accession>A0ABY6HNB9</accession>
<dbReference type="EMBL" id="CP104013">
    <property type="protein sequence ID" value="UYP45013.1"/>
    <property type="molecule type" value="Genomic_DNA"/>
</dbReference>
<dbReference type="Gene3D" id="3.40.50.1000">
    <property type="entry name" value="HAD superfamily/HAD-like"/>
    <property type="match status" value="2"/>
</dbReference>
<evidence type="ECO:0000313" key="1">
    <source>
        <dbReference type="EMBL" id="UYP45013.1"/>
    </source>
</evidence>
<dbReference type="NCBIfam" id="TIGR01460">
    <property type="entry name" value="HAD-SF-IIA"/>
    <property type="match status" value="1"/>
</dbReference>
<sequence length="277" mass="30777">MLKKKDLFIFDMDGVLYRTSEPIPSGIACVKKLRDLGKIVVFLTNNSSKTPENFAQKLYDMGLQVESELIYTSATITAMQLSSQYRNAQVYVIGEHGLYQALKDQGFTVLNEIYPNIEDLTIIPEDLTADLVVVGWDTHVNYNKFRVAMMLILKGAQFYATNDDASFPAPGTFWPGSGANVAFLSTALGKAPEKIFGKPFPDGIQTILQHYHKDPDSAVLVGDRLSTDILGGNHAKITTVFVETGINSHDDVSRVSEEQKPTYTFPLLSDMIDKYFS</sequence>
<dbReference type="InterPro" id="IPR036412">
    <property type="entry name" value="HAD-like_sf"/>
</dbReference>
<dbReference type="SUPFAM" id="SSF56784">
    <property type="entry name" value="HAD-like"/>
    <property type="match status" value="1"/>
</dbReference>
<dbReference type="Proteomes" id="UP001208689">
    <property type="component" value="Chromosome"/>
</dbReference>
<name>A0ABY6HNB9_9ARCH</name>
<dbReference type="InterPro" id="IPR023214">
    <property type="entry name" value="HAD_sf"/>
</dbReference>
<dbReference type="Pfam" id="PF13242">
    <property type="entry name" value="Hydrolase_like"/>
    <property type="match status" value="1"/>
</dbReference>
<reference evidence="1" key="1">
    <citation type="submission" date="2022-09" db="EMBL/GenBank/DDBJ databases">
        <title>Actin cytoskeleton and complex cell architecture in an #Asgard archaeon.</title>
        <authorList>
            <person name="Ponce Toledo R.I."/>
            <person name="Schleper C."/>
            <person name="Rodrigues Oliveira T."/>
            <person name="Wollweber F."/>
            <person name="Xu J."/>
            <person name="Rittmann S."/>
            <person name="Klingl A."/>
            <person name="Pilhofer M."/>
        </authorList>
    </citation>
    <scope>NUCLEOTIDE SEQUENCE</scope>
    <source>
        <strain evidence="1">B-35</strain>
    </source>
</reference>
<evidence type="ECO:0000313" key="2">
    <source>
        <dbReference type="Proteomes" id="UP001208689"/>
    </source>
</evidence>
<evidence type="ECO:0008006" key="3">
    <source>
        <dbReference type="Google" id="ProtNLM"/>
    </source>
</evidence>
<dbReference type="InterPro" id="IPR006357">
    <property type="entry name" value="HAD-SF_hydro_IIA"/>
</dbReference>
<organism evidence="1 2">
    <name type="scientific">Candidatus Lokiarchaeum ossiferum</name>
    <dbReference type="NCBI Taxonomy" id="2951803"/>
    <lineage>
        <taxon>Archaea</taxon>
        <taxon>Promethearchaeati</taxon>
        <taxon>Promethearchaeota</taxon>
        <taxon>Promethearchaeia</taxon>
        <taxon>Promethearchaeales</taxon>
        <taxon>Promethearchaeaceae</taxon>
        <taxon>Candidatus Lokiarchaeum</taxon>
    </lineage>
</organism>
<dbReference type="PIRSF" id="PIRSF000915">
    <property type="entry name" value="PGP-type_phosphatase"/>
    <property type="match status" value="1"/>
</dbReference>
<dbReference type="PANTHER" id="PTHR19288">
    <property type="entry name" value="4-NITROPHENYLPHOSPHATASE-RELATED"/>
    <property type="match status" value="1"/>
</dbReference>
<gene>
    <name evidence="1" type="ORF">NEF87_001298</name>
</gene>
<proteinExistence type="predicted"/>
<keyword evidence="2" id="KW-1185">Reference proteome</keyword>
<protein>
    <recommendedName>
        <fullName evidence="3">HAD-IIA family hydrolase</fullName>
    </recommendedName>
</protein>
<dbReference type="Pfam" id="PF13344">
    <property type="entry name" value="Hydrolase_6"/>
    <property type="match status" value="1"/>
</dbReference>